<keyword evidence="3" id="KW-1185">Reference proteome</keyword>
<proteinExistence type="predicted"/>
<protein>
    <submittedName>
        <fullName evidence="2">Uncharacterized protein</fullName>
    </submittedName>
</protein>
<evidence type="ECO:0000256" key="1">
    <source>
        <dbReference type="SAM" id="MobiDB-lite"/>
    </source>
</evidence>
<dbReference type="OrthoDB" id="266816at2759"/>
<evidence type="ECO:0000313" key="2">
    <source>
        <dbReference type="EMBL" id="GET85985.1"/>
    </source>
</evidence>
<organism evidence="2 3">
    <name type="scientific">Leishmania tarentolae</name>
    <name type="common">Sauroleishmania tarentolae</name>
    <dbReference type="NCBI Taxonomy" id="5689"/>
    <lineage>
        <taxon>Eukaryota</taxon>
        <taxon>Discoba</taxon>
        <taxon>Euglenozoa</taxon>
        <taxon>Kinetoplastea</taxon>
        <taxon>Metakinetoplastina</taxon>
        <taxon>Trypanosomatida</taxon>
        <taxon>Trypanosomatidae</taxon>
        <taxon>Leishmaniinae</taxon>
        <taxon>Leishmania</taxon>
        <taxon>lizard Leishmania</taxon>
    </lineage>
</organism>
<accession>A0A640KA61</accession>
<name>A0A640KA61_LEITA</name>
<feature type="region of interest" description="Disordered" evidence="1">
    <location>
        <begin position="585"/>
        <end position="609"/>
    </location>
</feature>
<reference evidence="2" key="1">
    <citation type="submission" date="2019-11" db="EMBL/GenBank/DDBJ databases">
        <title>Leishmania tarentolae CDS.</title>
        <authorList>
            <person name="Goto Y."/>
            <person name="Yamagishi J."/>
        </authorList>
    </citation>
    <scope>NUCLEOTIDE SEQUENCE [LARGE SCALE GENOMIC DNA]</scope>
    <source>
        <strain evidence="2">Parrot Tar II</strain>
    </source>
</reference>
<sequence>MSRGSPLHELHPHPSGVCTEAPIRLTLTVSCRHVHCPAMNVFLAVVGRRDSTADNGTTLTDDVALFDPGVWTRTEASEMACRNVSASYVAQQVHRHAALTHLAESTQEGVVCFRYGPRPPPHLDSFLFHKSSRCAAPGKNSSTPAEATPPVGTPRPHISSWLSSVVSTSVVPPPAHRERSTAADSSGSAIAYDSLLALWLRERLSATDTHVAVTALLLFVEGTTIDMVTGSKVHTHLSVGSGTQRQLHTDKDAMEFLHACESTMHDSAAEFPRFPYHVCIRVRDGTPGDPRGRNTVTFLDLAPAAPESAGIYDDVHLREQLALFSLQLGDEAATATSHACSRRRTAAGEQWLGFLESLQLSRAGVVGILYLECEESHDLFHNLHVEESSRDPFSLASALRQRAHSEAAHDGVLYPALQKPSHEEKCATARYVKPPTRNATTVASAPDFSVMRCFSIGQQRQHIQTLPYLTCSTAARRSAGKHRTSLCTAPRRGRSADRLGHLQREEHHARLALSRAEQQARKLAEVRWLLCTRSSCKSIDTVRQSLLHVARVSPPEQARKHSVRSGSSVSSLNEAELATAISRSLTTAARRSSSASPVHTPESPSHDVTVQEKMTGLVRHTSPPRVAPSSFFSTRRTTSSTLFHETGSPLKNQDLQARPTSLHAAVHIYSAADAERNRLRARASLSGATDFPFSRTYNSVRRLSAVETAVLARAQTSSQRSLHSRSMRKGEVERLYPLVHAFHVEMNEQDALMAEELMMRSCIEHKERNCRKKLSVCRAKLVRAPSFFSEPETGMMQQREPQVPFNCQLYAAQPPSLRLFFQ</sequence>
<gene>
    <name evidence="2" type="ORF">LtaPh_0612100</name>
</gene>
<dbReference type="AlphaFoldDB" id="A0A640KA61"/>
<dbReference type="Proteomes" id="UP000419144">
    <property type="component" value="Unassembled WGS sequence"/>
</dbReference>
<feature type="compositionally biased region" description="Low complexity" evidence="1">
    <location>
        <begin position="585"/>
        <end position="596"/>
    </location>
</feature>
<evidence type="ECO:0000313" key="3">
    <source>
        <dbReference type="Proteomes" id="UP000419144"/>
    </source>
</evidence>
<dbReference type="VEuPathDB" id="TriTrypDB:LtaPh_0612100"/>
<comment type="caution">
    <text evidence="2">The sequence shown here is derived from an EMBL/GenBank/DDBJ whole genome shotgun (WGS) entry which is preliminary data.</text>
</comment>
<dbReference type="EMBL" id="BLBS01000007">
    <property type="protein sequence ID" value="GET85985.1"/>
    <property type="molecule type" value="Genomic_DNA"/>
</dbReference>